<dbReference type="STRING" id="988480.A0A075B584"/>
<evidence type="ECO:0000256" key="1">
    <source>
        <dbReference type="ARBA" id="ARBA00004287"/>
    </source>
</evidence>
<keyword evidence="5" id="KW-0813">Transport</keyword>
<dbReference type="GO" id="GO:0016020">
    <property type="term" value="C:membrane"/>
    <property type="evidence" value="ECO:0007669"/>
    <property type="project" value="UniProtKB-SubCell"/>
</dbReference>
<dbReference type="InterPro" id="IPR001683">
    <property type="entry name" value="PX_dom"/>
</dbReference>
<dbReference type="Pfam" id="PF19566">
    <property type="entry name" value="Snx8_BAR_dom"/>
    <property type="match status" value="1"/>
</dbReference>
<dbReference type="Pfam" id="PF00787">
    <property type="entry name" value="PX"/>
    <property type="match status" value="1"/>
</dbReference>
<accession>A0A075B584</accession>
<dbReference type="InterPro" id="IPR028662">
    <property type="entry name" value="SNX8/Mvp1"/>
</dbReference>
<dbReference type="Gene3D" id="3.30.1520.10">
    <property type="entry name" value="Phox-like domain"/>
    <property type="match status" value="1"/>
</dbReference>
<sequence length="484" mass="56162">MDPWSQTQSPFVQSPSRSDLLLESAYSYANPTYGPSIPKEGLLQLLRVANITNEQINEIFRTVISDEYAILKDHLMTCMQLVALAQQNREISMDEISRATAEGNDLIPVLKIEENDKYDAVAINNDELNFPTPNPMDKNTYFEASEIRVKMMPEKSGLVFKYVTYELESSSLKSAVMRRYSDFDSLQQLLIKKYPFRIIPAMPPKKITANIDEKFLETRCKGLTRFINLVANHPVLKTDEIFIDFMTNQQGFQKLNTTEEEFDAYRDTFGIFNSSLPLDIDEKLDQIKTRVLEMRDEYSIMIDSINEMQIYHLNMSNTMSSLSTALIPVESRTNCWNSDCSECSTLHETKKLLGKTCSSLSLQYNELHSREQFETFQDLFERSQRVMISDFEGIQRRISQNQQKLEKLGSKSVISSKDVEKISLAIETDQKEIEYHRNRNNFAKYCIWNEAIYFHKQKDLISQAFVAMFKFPFKTSLLPNIQRI</sequence>
<dbReference type="InterPro" id="IPR036871">
    <property type="entry name" value="PX_dom_sf"/>
</dbReference>
<dbReference type="AlphaFoldDB" id="A0A075B584"/>
<evidence type="ECO:0000256" key="6">
    <source>
        <dbReference type="ARBA" id="ARBA00022490"/>
    </source>
</evidence>
<evidence type="ECO:0000256" key="4">
    <source>
        <dbReference type="ARBA" id="ARBA00014268"/>
    </source>
</evidence>
<keyword evidence="7" id="KW-0653">Protein transport</keyword>
<dbReference type="GO" id="GO:0005829">
    <property type="term" value="C:cytosol"/>
    <property type="evidence" value="ECO:0007669"/>
    <property type="project" value="GOC"/>
</dbReference>
<evidence type="ECO:0000313" key="11">
    <source>
        <dbReference type="Proteomes" id="UP000030755"/>
    </source>
</evidence>
<gene>
    <name evidence="10" type="ORF">O9G_001429</name>
</gene>
<dbReference type="HOGENOM" id="CLU_009058_1_1_1"/>
<keyword evidence="8" id="KW-0472">Membrane</keyword>
<keyword evidence="11" id="KW-1185">Reference proteome</keyword>
<dbReference type="SUPFAM" id="SSF64268">
    <property type="entry name" value="PX domain"/>
    <property type="match status" value="1"/>
</dbReference>
<evidence type="ECO:0000256" key="2">
    <source>
        <dbReference type="ARBA" id="ARBA00004496"/>
    </source>
</evidence>
<dbReference type="PANTHER" id="PTHR47554:SF1">
    <property type="entry name" value="SORTING NEXIN MVP1"/>
    <property type="match status" value="1"/>
</dbReference>
<dbReference type="GO" id="GO:0006623">
    <property type="term" value="P:protein targeting to vacuole"/>
    <property type="evidence" value="ECO:0007669"/>
    <property type="project" value="TreeGrafter"/>
</dbReference>
<evidence type="ECO:0000256" key="3">
    <source>
        <dbReference type="ARBA" id="ARBA00010883"/>
    </source>
</evidence>
<dbReference type="SMART" id="SM00312">
    <property type="entry name" value="PX"/>
    <property type="match status" value="1"/>
</dbReference>
<evidence type="ECO:0000256" key="5">
    <source>
        <dbReference type="ARBA" id="ARBA00022448"/>
    </source>
</evidence>
<evidence type="ECO:0000313" key="10">
    <source>
        <dbReference type="EMBL" id="EPZ36984.1"/>
    </source>
</evidence>
<evidence type="ECO:0000259" key="9">
    <source>
        <dbReference type="PROSITE" id="PS50195"/>
    </source>
</evidence>
<organism evidence="10 11">
    <name type="scientific">Rozella allomycis (strain CSF55)</name>
    <dbReference type="NCBI Taxonomy" id="988480"/>
    <lineage>
        <taxon>Eukaryota</taxon>
        <taxon>Fungi</taxon>
        <taxon>Fungi incertae sedis</taxon>
        <taxon>Cryptomycota</taxon>
        <taxon>Cryptomycota incertae sedis</taxon>
        <taxon>Rozella</taxon>
    </lineage>
</organism>
<comment type="similarity">
    <text evidence="3">Belongs to the sorting nexin family.</text>
</comment>
<dbReference type="OrthoDB" id="10064318at2759"/>
<reference evidence="10 11" key="1">
    <citation type="journal article" date="2013" name="Curr. Biol.">
        <title>Shared signatures of parasitism and phylogenomics unite Cryptomycota and microsporidia.</title>
        <authorList>
            <person name="James T.Y."/>
            <person name="Pelin A."/>
            <person name="Bonen L."/>
            <person name="Ahrendt S."/>
            <person name="Sain D."/>
            <person name="Corradi N."/>
            <person name="Stajich J.E."/>
        </authorList>
    </citation>
    <scope>NUCLEOTIDE SEQUENCE [LARGE SCALE GENOMIC DNA]</scope>
    <source>
        <strain evidence="10 11">CSF55</strain>
    </source>
</reference>
<dbReference type="InterPro" id="IPR045734">
    <property type="entry name" value="Snx8_BAR_dom"/>
</dbReference>
<proteinExistence type="inferred from homology"/>
<dbReference type="Proteomes" id="UP000030755">
    <property type="component" value="Unassembled WGS sequence"/>
</dbReference>
<feature type="domain" description="PX" evidence="9">
    <location>
        <begin position="143"/>
        <end position="252"/>
    </location>
</feature>
<evidence type="ECO:0000256" key="8">
    <source>
        <dbReference type="ARBA" id="ARBA00023136"/>
    </source>
</evidence>
<dbReference type="GO" id="GO:0032266">
    <property type="term" value="F:phosphatidylinositol-3-phosphate binding"/>
    <property type="evidence" value="ECO:0007669"/>
    <property type="project" value="TreeGrafter"/>
</dbReference>
<dbReference type="PANTHER" id="PTHR47554">
    <property type="entry name" value="SORTING NEXIN MVP1"/>
    <property type="match status" value="1"/>
</dbReference>
<protein>
    <recommendedName>
        <fullName evidence="4">Sorting nexin MVP1</fullName>
    </recommendedName>
</protein>
<name>A0A075B584_ROZAC</name>
<keyword evidence="6" id="KW-0963">Cytoplasm</keyword>
<evidence type="ECO:0000256" key="7">
    <source>
        <dbReference type="ARBA" id="ARBA00022927"/>
    </source>
</evidence>
<comment type="subcellular location">
    <subcellularLocation>
        <location evidence="2">Cytoplasm</location>
    </subcellularLocation>
    <subcellularLocation>
        <location evidence="1">Membrane</location>
        <topology evidence="1">Peripheral membrane protein</topology>
        <orientation evidence="1">Cytoplasmic side</orientation>
    </subcellularLocation>
</comment>
<dbReference type="PROSITE" id="PS50195">
    <property type="entry name" value="PX"/>
    <property type="match status" value="1"/>
</dbReference>
<dbReference type="GO" id="GO:0005768">
    <property type="term" value="C:endosome"/>
    <property type="evidence" value="ECO:0007669"/>
    <property type="project" value="TreeGrafter"/>
</dbReference>
<dbReference type="GO" id="GO:0042147">
    <property type="term" value="P:retrograde transport, endosome to Golgi"/>
    <property type="evidence" value="ECO:0007669"/>
    <property type="project" value="InterPro"/>
</dbReference>
<dbReference type="EMBL" id="KE560384">
    <property type="protein sequence ID" value="EPZ36984.1"/>
    <property type="molecule type" value="Genomic_DNA"/>
</dbReference>